<dbReference type="Pfam" id="PF01613">
    <property type="entry name" value="Flavin_Reduct"/>
    <property type="match status" value="1"/>
</dbReference>
<dbReference type="SMART" id="SM00903">
    <property type="entry name" value="Flavin_Reduct"/>
    <property type="match status" value="1"/>
</dbReference>
<dbReference type="EMBL" id="BAABDD010000008">
    <property type="protein sequence ID" value="GAA3742061.1"/>
    <property type="molecule type" value="Genomic_DNA"/>
</dbReference>
<organism evidence="3 4">
    <name type="scientific">Salinactinospora qingdaonensis</name>
    <dbReference type="NCBI Taxonomy" id="702744"/>
    <lineage>
        <taxon>Bacteria</taxon>
        <taxon>Bacillati</taxon>
        <taxon>Actinomycetota</taxon>
        <taxon>Actinomycetes</taxon>
        <taxon>Streptosporangiales</taxon>
        <taxon>Nocardiopsidaceae</taxon>
        <taxon>Salinactinospora</taxon>
    </lineage>
</organism>
<comment type="caution">
    <text evidence="3">The sequence shown here is derived from an EMBL/GenBank/DDBJ whole genome shotgun (WGS) entry which is preliminary data.</text>
</comment>
<dbReference type="PANTHER" id="PTHR30466:SF1">
    <property type="entry name" value="FMN REDUCTASE (NADH) RUTF"/>
    <property type="match status" value="1"/>
</dbReference>
<name>A0ABP7FLF4_9ACTN</name>
<dbReference type="InterPro" id="IPR012349">
    <property type="entry name" value="Split_barrel_FMN-bd"/>
</dbReference>
<evidence type="ECO:0000313" key="4">
    <source>
        <dbReference type="Proteomes" id="UP001500908"/>
    </source>
</evidence>
<accession>A0ABP7FLF4</accession>
<proteinExistence type="predicted"/>
<keyword evidence="1" id="KW-0560">Oxidoreductase</keyword>
<dbReference type="InterPro" id="IPR050268">
    <property type="entry name" value="NADH-dep_flavin_reductase"/>
</dbReference>
<evidence type="ECO:0000259" key="2">
    <source>
        <dbReference type="SMART" id="SM00903"/>
    </source>
</evidence>
<dbReference type="InterPro" id="IPR002563">
    <property type="entry name" value="Flavin_Rdtase-like_dom"/>
</dbReference>
<dbReference type="PANTHER" id="PTHR30466">
    <property type="entry name" value="FLAVIN REDUCTASE"/>
    <property type="match status" value="1"/>
</dbReference>
<evidence type="ECO:0000313" key="3">
    <source>
        <dbReference type="EMBL" id="GAA3742061.1"/>
    </source>
</evidence>
<reference evidence="4" key="1">
    <citation type="journal article" date="2019" name="Int. J. Syst. Evol. Microbiol.">
        <title>The Global Catalogue of Microorganisms (GCM) 10K type strain sequencing project: providing services to taxonomists for standard genome sequencing and annotation.</title>
        <authorList>
            <consortium name="The Broad Institute Genomics Platform"/>
            <consortium name="The Broad Institute Genome Sequencing Center for Infectious Disease"/>
            <person name="Wu L."/>
            <person name="Ma J."/>
        </authorList>
    </citation>
    <scope>NUCLEOTIDE SEQUENCE [LARGE SCALE GENOMIC DNA]</scope>
    <source>
        <strain evidence="4">JCM 17137</strain>
    </source>
</reference>
<feature type="domain" description="Flavin reductase like" evidence="2">
    <location>
        <begin position="20"/>
        <end position="159"/>
    </location>
</feature>
<sequence length="199" mass="21360">MSGETSSGPRGDPQSLRRSLASFATGVTVVTYAADGEPRGATVNSFTSVSLDPALVLVSFGRTTKAAQLLGDRPFTINVLAATQLSLAMNFAGRPSPNLTVPWSPETAVPRLHGTVAWLECLPWATYDGGDHLIFVGEVVRYDHRRGEPLLFHRGEFRTVGPAIADLPPFAMGHGARDSHWIGYAHRLHHVTEPGLVGP</sequence>
<dbReference type="SUPFAM" id="SSF50475">
    <property type="entry name" value="FMN-binding split barrel"/>
    <property type="match status" value="1"/>
</dbReference>
<dbReference type="Gene3D" id="2.30.110.10">
    <property type="entry name" value="Electron Transport, Fmn-binding Protein, Chain A"/>
    <property type="match status" value="1"/>
</dbReference>
<dbReference type="Proteomes" id="UP001500908">
    <property type="component" value="Unassembled WGS sequence"/>
</dbReference>
<evidence type="ECO:0000256" key="1">
    <source>
        <dbReference type="ARBA" id="ARBA00023002"/>
    </source>
</evidence>
<protein>
    <submittedName>
        <fullName evidence="3">Flavin reductase family protein</fullName>
    </submittedName>
</protein>
<gene>
    <name evidence="3" type="ORF">GCM10022402_22240</name>
</gene>
<keyword evidence="4" id="KW-1185">Reference proteome</keyword>